<reference evidence="1 2" key="2">
    <citation type="journal article" date="2022" name="Mol. Ecol. Resour.">
        <title>The genomes of chicory, endive, great burdock and yacon provide insights into Asteraceae paleo-polyploidization history and plant inulin production.</title>
        <authorList>
            <person name="Fan W."/>
            <person name="Wang S."/>
            <person name="Wang H."/>
            <person name="Wang A."/>
            <person name="Jiang F."/>
            <person name="Liu H."/>
            <person name="Zhao H."/>
            <person name="Xu D."/>
            <person name="Zhang Y."/>
        </authorList>
    </citation>
    <scope>NUCLEOTIDE SEQUENCE [LARGE SCALE GENOMIC DNA]</scope>
    <source>
        <strain evidence="2">cv. Yunnan</strain>
        <tissue evidence="1">Leaves</tissue>
    </source>
</reference>
<name>A0ACB9HRI2_9ASTR</name>
<keyword evidence="2" id="KW-1185">Reference proteome</keyword>
<dbReference type="Proteomes" id="UP001056120">
    <property type="component" value="Linkage Group LG11"/>
</dbReference>
<dbReference type="EMBL" id="CM042028">
    <property type="protein sequence ID" value="KAI3797860.1"/>
    <property type="molecule type" value="Genomic_DNA"/>
</dbReference>
<organism evidence="1 2">
    <name type="scientific">Smallanthus sonchifolius</name>
    <dbReference type="NCBI Taxonomy" id="185202"/>
    <lineage>
        <taxon>Eukaryota</taxon>
        <taxon>Viridiplantae</taxon>
        <taxon>Streptophyta</taxon>
        <taxon>Embryophyta</taxon>
        <taxon>Tracheophyta</taxon>
        <taxon>Spermatophyta</taxon>
        <taxon>Magnoliopsida</taxon>
        <taxon>eudicotyledons</taxon>
        <taxon>Gunneridae</taxon>
        <taxon>Pentapetalae</taxon>
        <taxon>asterids</taxon>
        <taxon>campanulids</taxon>
        <taxon>Asterales</taxon>
        <taxon>Asteraceae</taxon>
        <taxon>Asteroideae</taxon>
        <taxon>Heliantheae alliance</taxon>
        <taxon>Millerieae</taxon>
        <taxon>Smallanthus</taxon>
    </lineage>
</organism>
<sequence length="255" mass="29513">MDIHTALPPVTNASYGTMFSRKGKGKEKEGAASKSRKKSRRQVVDSDEEMEAPRIPKPWWTRPWILRISELWVCQCFERLGWGVTLTFRDPNQMDKVPTKAILQWMSTLVGQEGDNPPWTTTFMGYVGKKLDLFRPGAGGRFKRSDLNIMPKILQMIAQTNMLPRMGDRNQIRQYENALDKNTYYLPKPHKFLELAKLSKTLWTYKKTRMRVLLRERRTSYVLMGMVPNAPLLAPGEEEEFLDSTNDEDDEGHEG</sequence>
<gene>
    <name evidence="1" type="ORF">L1987_33124</name>
</gene>
<evidence type="ECO:0000313" key="2">
    <source>
        <dbReference type="Proteomes" id="UP001056120"/>
    </source>
</evidence>
<proteinExistence type="predicted"/>
<accession>A0ACB9HRI2</accession>
<reference evidence="2" key="1">
    <citation type="journal article" date="2022" name="Mol. Ecol. Resour.">
        <title>The genomes of chicory, endive, great burdock and yacon provide insights into Asteraceae palaeo-polyploidization history and plant inulin production.</title>
        <authorList>
            <person name="Fan W."/>
            <person name="Wang S."/>
            <person name="Wang H."/>
            <person name="Wang A."/>
            <person name="Jiang F."/>
            <person name="Liu H."/>
            <person name="Zhao H."/>
            <person name="Xu D."/>
            <person name="Zhang Y."/>
        </authorList>
    </citation>
    <scope>NUCLEOTIDE SEQUENCE [LARGE SCALE GENOMIC DNA]</scope>
    <source>
        <strain evidence="2">cv. Yunnan</strain>
    </source>
</reference>
<evidence type="ECO:0000313" key="1">
    <source>
        <dbReference type="EMBL" id="KAI3797860.1"/>
    </source>
</evidence>
<protein>
    <submittedName>
        <fullName evidence="1">Uncharacterized protein</fullName>
    </submittedName>
</protein>
<comment type="caution">
    <text evidence="1">The sequence shown here is derived from an EMBL/GenBank/DDBJ whole genome shotgun (WGS) entry which is preliminary data.</text>
</comment>